<dbReference type="Pfam" id="PF13276">
    <property type="entry name" value="HTH_21"/>
    <property type="match status" value="1"/>
</dbReference>
<dbReference type="AlphaFoldDB" id="A0A4Q8BHM7"/>
<evidence type="ECO:0000259" key="2">
    <source>
        <dbReference type="PROSITE" id="PS50994"/>
    </source>
</evidence>
<gene>
    <name evidence="3" type="ORF">EV384_5551</name>
    <name evidence="4" type="ORF">EV384_5554</name>
</gene>
<dbReference type="GO" id="GO:0015074">
    <property type="term" value="P:DNA integration"/>
    <property type="evidence" value="ECO:0007669"/>
    <property type="project" value="InterPro"/>
</dbReference>
<dbReference type="NCBIfam" id="NF033516">
    <property type="entry name" value="transpos_IS3"/>
    <property type="match status" value="1"/>
</dbReference>
<dbReference type="InterPro" id="IPR001584">
    <property type="entry name" value="Integrase_cat-core"/>
</dbReference>
<dbReference type="Proteomes" id="UP000294114">
    <property type="component" value="Unassembled WGS sequence"/>
</dbReference>
<accession>A0A4Q8BHM7</accession>
<keyword evidence="5" id="KW-1185">Reference proteome</keyword>
<evidence type="ECO:0000313" key="3">
    <source>
        <dbReference type="EMBL" id="RZU76850.1"/>
    </source>
</evidence>
<dbReference type="InterPro" id="IPR025948">
    <property type="entry name" value="HTH-like_dom"/>
</dbReference>
<dbReference type="Pfam" id="PF13683">
    <property type="entry name" value="rve_3"/>
    <property type="match status" value="1"/>
</dbReference>
<protein>
    <submittedName>
        <fullName evidence="4">Transposase InsO family protein</fullName>
    </submittedName>
</protein>
<organism evidence="4 5">
    <name type="scientific">Micromonospora kangleipakensis</name>
    <dbReference type="NCBI Taxonomy" id="1077942"/>
    <lineage>
        <taxon>Bacteria</taxon>
        <taxon>Bacillati</taxon>
        <taxon>Actinomycetota</taxon>
        <taxon>Actinomycetes</taxon>
        <taxon>Micromonosporales</taxon>
        <taxon>Micromonosporaceae</taxon>
        <taxon>Micromonospora</taxon>
    </lineage>
</organism>
<reference evidence="4 5" key="1">
    <citation type="submission" date="2019-02" db="EMBL/GenBank/DDBJ databases">
        <title>Sequencing the genomes of 1000 actinobacteria strains.</title>
        <authorList>
            <person name="Klenk H.-P."/>
        </authorList>
    </citation>
    <scope>NUCLEOTIDE SEQUENCE [LARGE SCALE GENOMIC DNA]</scope>
    <source>
        <strain evidence="4 5">DSM 45612</strain>
    </source>
</reference>
<dbReference type="PROSITE" id="PS50994">
    <property type="entry name" value="INTEGRASE"/>
    <property type="match status" value="1"/>
</dbReference>
<evidence type="ECO:0000313" key="5">
    <source>
        <dbReference type="Proteomes" id="UP000294114"/>
    </source>
</evidence>
<dbReference type="Gene3D" id="3.30.420.10">
    <property type="entry name" value="Ribonuclease H-like superfamily/Ribonuclease H"/>
    <property type="match status" value="1"/>
</dbReference>
<dbReference type="EMBL" id="SHLD01000001">
    <property type="protein sequence ID" value="RZU76850.1"/>
    <property type="molecule type" value="Genomic_DNA"/>
</dbReference>
<evidence type="ECO:0000256" key="1">
    <source>
        <dbReference type="ARBA" id="ARBA00002286"/>
    </source>
</evidence>
<dbReference type="PANTHER" id="PTHR47515">
    <property type="entry name" value="LOW CALCIUM RESPONSE LOCUS PROTEIN T"/>
    <property type="match status" value="1"/>
</dbReference>
<sequence>MSPERRRRAVTVLQQRFGVSQRRACRLVGQHRSAQRRPAPARRDADEVLRARLRQISAQYPRWGWRKAHAIAAREGLVVNRKRTRRLWLDEGLKRPPRVRKKRRAGPGRHQRMRATRPDQMWALDFQVDVTANGRQVRFLNIVDEYTRQALATRAARSFTADATVAVLDELIARLGRRPEHIRMDNGPELTAHTLTDWCRYTGVDPAYIDPASPWQNGICESFNGRFRDEFLTCEQFDTLLEVQVLAEDWRIEYNTYRPHGSLAWLTPDAYRQQWITNRQPTLS</sequence>
<feature type="domain" description="Integrase catalytic" evidence="2">
    <location>
        <begin position="114"/>
        <end position="276"/>
    </location>
</feature>
<dbReference type="InterPro" id="IPR012337">
    <property type="entry name" value="RNaseH-like_sf"/>
</dbReference>
<dbReference type="EMBL" id="SHLD01000001">
    <property type="protein sequence ID" value="RZU76853.1"/>
    <property type="molecule type" value="Genomic_DNA"/>
</dbReference>
<dbReference type="GO" id="GO:0003676">
    <property type="term" value="F:nucleic acid binding"/>
    <property type="evidence" value="ECO:0007669"/>
    <property type="project" value="InterPro"/>
</dbReference>
<name>A0A4Q8BHM7_9ACTN</name>
<dbReference type="InterPro" id="IPR048020">
    <property type="entry name" value="Transpos_IS3"/>
</dbReference>
<dbReference type="PANTHER" id="PTHR47515:SF2">
    <property type="entry name" value="INTEGRASE CORE DOMAIN PROTEIN"/>
    <property type="match status" value="1"/>
</dbReference>
<dbReference type="InterPro" id="IPR036397">
    <property type="entry name" value="RNaseH_sf"/>
</dbReference>
<proteinExistence type="predicted"/>
<evidence type="ECO:0000313" key="4">
    <source>
        <dbReference type="EMBL" id="RZU76853.1"/>
    </source>
</evidence>
<comment type="caution">
    <text evidence="4">The sequence shown here is derived from an EMBL/GenBank/DDBJ whole genome shotgun (WGS) entry which is preliminary data.</text>
</comment>
<dbReference type="SUPFAM" id="SSF53098">
    <property type="entry name" value="Ribonuclease H-like"/>
    <property type="match status" value="1"/>
</dbReference>
<comment type="function">
    <text evidence="1">Involved in the transposition of the insertion sequence.</text>
</comment>